<dbReference type="OrthoDB" id="191139at2759"/>
<sequence length="121" mass="13747">MGALPSCFESDMGTIRANCATRGIQLHIELDDMMKEEDAMNFWELFITASMPVLKVLLITAVGAILALGCFDVLRDKERKLKYHRSHHLLVVFCLQHYVVRIYSCKSCDVKGVNKAEKDIQ</sequence>
<gene>
    <name evidence="2" type="ORF">CR513_11884</name>
</gene>
<evidence type="ECO:0000256" key="1">
    <source>
        <dbReference type="SAM" id="Phobius"/>
    </source>
</evidence>
<accession>A0A371HNL3</accession>
<keyword evidence="1" id="KW-0812">Transmembrane</keyword>
<reference evidence="2" key="1">
    <citation type="submission" date="2018-05" db="EMBL/GenBank/DDBJ databases">
        <title>Draft genome of Mucuna pruriens seed.</title>
        <authorList>
            <person name="Nnadi N.E."/>
            <person name="Vos R."/>
            <person name="Hasami M.H."/>
            <person name="Devisetty U.K."/>
            <person name="Aguiy J.C."/>
        </authorList>
    </citation>
    <scope>NUCLEOTIDE SEQUENCE [LARGE SCALE GENOMIC DNA]</scope>
    <source>
        <strain evidence="2">JCA_2017</strain>
    </source>
</reference>
<name>A0A371HNL3_MUCPR</name>
<keyword evidence="3" id="KW-1185">Reference proteome</keyword>
<comment type="caution">
    <text evidence="2">The sequence shown here is derived from an EMBL/GenBank/DDBJ whole genome shotgun (WGS) entry which is preliminary data.</text>
</comment>
<keyword evidence="1" id="KW-1133">Transmembrane helix</keyword>
<dbReference type="Proteomes" id="UP000257109">
    <property type="component" value="Unassembled WGS sequence"/>
</dbReference>
<dbReference type="EMBL" id="QJKJ01002086">
    <property type="protein sequence ID" value="RDY04405.1"/>
    <property type="molecule type" value="Genomic_DNA"/>
</dbReference>
<organism evidence="2 3">
    <name type="scientific">Mucuna pruriens</name>
    <name type="common">Velvet bean</name>
    <name type="synonym">Dolichos pruriens</name>
    <dbReference type="NCBI Taxonomy" id="157652"/>
    <lineage>
        <taxon>Eukaryota</taxon>
        <taxon>Viridiplantae</taxon>
        <taxon>Streptophyta</taxon>
        <taxon>Embryophyta</taxon>
        <taxon>Tracheophyta</taxon>
        <taxon>Spermatophyta</taxon>
        <taxon>Magnoliopsida</taxon>
        <taxon>eudicotyledons</taxon>
        <taxon>Gunneridae</taxon>
        <taxon>Pentapetalae</taxon>
        <taxon>rosids</taxon>
        <taxon>fabids</taxon>
        <taxon>Fabales</taxon>
        <taxon>Fabaceae</taxon>
        <taxon>Papilionoideae</taxon>
        <taxon>50 kb inversion clade</taxon>
        <taxon>NPAAA clade</taxon>
        <taxon>indigoferoid/millettioid clade</taxon>
        <taxon>Phaseoleae</taxon>
        <taxon>Mucuna</taxon>
    </lineage>
</organism>
<keyword evidence="1" id="KW-0472">Membrane</keyword>
<dbReference type="AlphaFoldDB" id="A0A371HNL3"/>
<feature type="non-terminal residue" evidence="2">
    <location>
        <position position="1"/>
    </location>
</feature>
<evidence type="ECO:0000313" key="2">
    <source>
        <dbReference type="EMBL" id="RDY04405.1"/>
    </source>
</evidence>
<feature type="transmembrane region" description="Helical" evidence="1">
    <location>
        <begin position="53"/>
        <end position="74"/>
    </location>
</feature>
<evidence type="ECO:0000313" key="3">
    <source>
        <dbReference type="Proteomes" id="UP000257109"/>
    </source>
</evidence>
<proteinExistence type="predicted"/>
<protein>
    <submittedName>
        <fullName evidence="2">Uncharacterized protein</fullName>
    </submittedName>
</protein>